<evidence type="ECO:0000256" key="1">
    <source>
        <dbReference type="ARBA" id="ARBA00022574"/>
    </source>
</evidence>
<dbReference type="InterPro" id="IPR001680">
    <property type="entry name" value="WD40_rpt"/>
</dbReference>
<reference evidence="5" key="1">
    <citation type="submission" date="2021-01" db="EMBL/GenBank/DDBJ databases">
        <authorList>
            <person name="Corre E."/>
            <person name="Pelletier E."/>
            <person name="Niang G."/>
            <person name="Scheremetjew M."/>
            <person name="Finn R."/>
            <person name="Kale V."/>
            <person name="Holt S."/>
            <person name="Cochrane G."/>
            <person name="Meng A."/>
            <person name="Brown T."/>
            <person name="Cohen L."/>
        </authorList>
    </citation>
    <scope>NUCLEOTIDE SEQUENCE</scope>
    <source>
        <strain evidence="5">CCMP441</strain>
    </source>
</reference>
<dbReference type="InterPro" id="IPR051362">
    <property type="entry name" value="WD_repeat_creC_regulators"/>
</dbReference>
<keyword evidence="2" id="KW-0677">Repeat</keyword>
<dbReference type="SMART" id="SM00320">
    <property type="entry name" value="WD40"/>
    <property type="match status" value="6"/>
</dbReference>
<dbReference type="EMBL" id="HBFK01004559">
    <property type="protein sequence ID" value="CAD8736253.1"/>
    <property type="molecule type" value="Transcribed_RNA"/>
</dbReference>
<feature type="repeat" description="WD" evidence="3">
    <location>
        <begin position="294"/>
        <end position="325"/>
    </location>
</feature>
<dbReference type="InterPro" id="IPR015943">
    <property type="entry name" value="WD40/YVTN_repeat-like_dom_sf"/>
</dbReference>
<evidence type="ECO:0000256" key="3">
    <source>
        <dbReference type="PROSITE-ProRule" id="PRU00221"/>
    </source>
</evidence>
<dbReference type="PANTHER" id="PTHR14107:SF16">
    <property type="entry name" value="AT02583P"/>
    <property type="match status" value="1"/>
</dbReference>
<evidence type="ECO:0000259" key="4">
    <source>
        <dbReference type="Pfam" id="PF12894"/>
    </source>
</evidence>
<accession>A0A6T8HGX3</accession>
<sequence length="474" mass="50980">MSGDALGALQNELILPDGRYPLMRVYSSLSDRHSVNHRVTTCSYIKAQAVRQASEKTAASPSPASKGMSMLGFTKKFSSQAPPTPQQPPAVVSGESAHYYVFCSGGDTLCVASLSLDESDTVVKEKTFQSSSSDPTCCCVNPLTSAVDNLETLVGFDSGEILLIDALTGTNLGKFNGGSAQNSSCVTDVQWVPDSRNIFVAAFGNGVMLVYDTDKDDRSSAIPSNADTSGVGEAGFVVVHPKTTKNNPIARWMVTKGPVNHINFSTDGKLMALCCHDGHCRIFDFAAEKLLYSFRSHYGAMLCSAWSPDNKFLVTGGEDDLVVAWAWVDKVPVACCKGHNSWISSIAFDKSLCDTSEEHNYRFHSVAQDGRLCTWDLNEGNLVFSRKRVGTTSRRTSFATPPAAGKGVLRNVAEVPRSDEMASLTPSGNTLIDSEPLSSVCVTQLGIVTCCFSGEAKLWARPSVDSSTPRHDDF</sequence>
<dbReference type="SUPFAM" id="SSF50978">
    <property type="entry name" value="WD40 repeat-like"/>
    <property type="match status" value="1"/>
</dbReference>
<evidence type="ECO:0000256" key="2">
    <source>
        <dbReference type="ARBA" id="ARBA00022737"/>
    </source>
</evidence>
<dbReference type="PANTHER" id="PTHR14107">
    <property type="entry name" value="WD REPEAT PROTEIN"/>
    <property type="match status" value="1"/>
</dbReference>
<proteinExistence type="predicted"/>
<dbReference type="InterPro" id="IPR024977">
    <property type="entry name" value="Apc4-like_WD40_dom"/>
</dbReference>
<gene>
    <name evidence="5" type="ORF">HAND1043_LOCUS2745</name>
</gene>
<keyword evidence="1 3" id="KW-0853">WD repeat</keyword>
<dbReference type="Pfam" id="PF12894">
    <property type="entry name" value="ANAPC4_WD40"/>
    <property type="match status" value="1"/>
</dbReference>
<organism evidence="5">
    <name type="scientific">Hemiselmis andersenii</name>
    <name type="common">Cryptophyte alga</name>
    <dbReference type="NCBI Taxonomy" id="464988"/>
    <lineage>
        <taxon>Eukaryota</taxon>
        <taxon>Cryptophyceae</taxon>
        <taxon>Cryptomonadales</taxon>
        <taxon>Hemiselmidaceae</taxon>
        <taxon>Hemiselmis</taxon>
    </lineage>
</organism>
<evidence type="ECO:0000313" key="5">
    <source>
        <dbReference type="EMBL" id="CAD8736253.1"/>
    </source>
</evidence>
<dbReference type="PROSITE" id="PS50082">
    <property type="entry name" value="WD_REPEATS_2"/>
    <property type="match status" value="1"/>
</dbReference>
<dbReference type="PROSITE" id="PS50294">
    <property type="entry name" value="WD_REPEATS_REGION"/>
    <property type="match status" value="1"/>
</dbReference>
<dbReference type="InterPro" id="IPR036322">
    <property type="entry name" value="WD40_repeat_dom_sf"/>
</dbReference>
<protein>
    <recommendedName>
        <fullName evidence="4">Anaphase-promoting complex subunit 4-like WD40 domain-containing protein</fullName>
    </recommendedName>
</protein>
<name>A0A6T8HGX3_HEMAN</name>
<dbReference type="AlphaFoldDB" id="A0A6T8HGX3"/>
<dbReference type="Gene3D" id="2.130.10.10">
    <property type="entry name" value="YVTN repeat-like/Quinoprotein amine dehydrogenase"/>
    <property type="match status" value="1"/>
</dbReference>
<feature type="domain" description="Anaphase-promoting complex subunit 4-like WD40" evidence="4">
    <location>
        <begin position="256"/>
        <end position="307"/>
    </location>
</feature>